<dbReference type="PANTHER" id="PTHR35337">
    <property type="entry name" value="SLR1478 PROTEIN"/>
    <property type="match status" value="1"/>
</dbReference>
<feature type="transmembrane region" description="Helical" evidence="1">
    <location>
        <begin position="183"/>
        <end position="203"/>
    </location>
</feature>
<protein>
    <submittedName>
        <fullName evidence="2">Stage II sporulation protein M</fullName>
    </submittedName>
</protein>
<dbReference type="Pfam" id="PF01944">
    <property type="entry name" value="SpoIIM"/>
    <property type="match status" value="1"/>
</dbReference>
<reference evidence="3" key="1">
    <citation type="journal article" date="2019" name="Int. J. Syst. Evol. Microbiol.">
        <title>The Global Catalogue of Microorganisms (GCM) 10K type strain sequencing project: providing services to taxonomists for standard genome sequencing and annotation.</title>
        <authorList>
            <consortium name="The Broad Institute Genomics Platform"/>
            <consortium name="The Broad Institute Genome Sequencing Center for Infectious Disease"/>
            <person name="Wu L."/>
            <person name="Ma J."/>
        </authorList>
    </citation>
    <scope>NUCLEOTIDE SEQUENCE [LARGE SCALE GENOMIC DNA]</scope>
    <source>
        <strain evidence="3">JCM 16703</strain>
    </source>
</reference>
<feature type="transmembrane region" description="Helical" evidence="1">
    <location>
        <begin position="224"/>
        <end position="250"/>
    </location>
</feature>
<gene>
    <name evidence="2" type="ORF">GCM10022215_20580</name>
</gene>
<name>A0ABP7XIP9_9ACTN</name>
<dbReference type="Proteomes" id="UP001501495">
    <property type="component" value="Unassembled WGS sequence"/>
</dbReference>
<keyword evidence="3" id="KW-1185">Reference proteome</keyword>
<evidence type="ECO:0000313" key="2">
    <source>
        <dbReference type="EMBL" id="GAA4118714.1"/>
    </source>
</evidence>
<sequence length="348" mass="37693">MLSIGSSLDRRCAYSGEVDVDAYAEAHHGEWTRLEELSGRRSLSGAEADELLDLYQRTATHLSVVRSLGPDPTLVRYLSWLLARARTRAGGARVTTWATVRSFLLERFPAALYRLRRWWLGTLVANVVVTAVMMLWLLEHPAVEQSLLGPRQIDELVTNDVEGYYHESAASHFATQVWVNNSWVAALCIALGVLGLPVLWLLFTNIANLAVIGAIMTRHDRGTLFWGLILPHGLLELTAVFVAAGVGLRLCWAWVDPGPLPRGRSLALEGRTAGTCVLGLALVLAVSGAIEGFVTPSGLPTWARVGIGVLAEVAFLLYVFVLGRAAVARGHTGDVDAALLDDRVATAA</sequence>
<dbReference type="EMBL" id="BAAAZH010000013">
    <property type="protein sequence ID" value="GAA4118714.1"/>
    <property type="molecule type" value="Genomic_DNA"/>
</dbReference>
<evidence type="ECO:0000256" key="1">
    <source>
        <dbReference type="SAM" id="Phobius"/>
    </source>
</evidence>
<organism evidence="2 3">
    <name type="scientific">Nocardioides fonticola</name>
    <dbReference type="NCBI Taxonomy" id="450363"/>
    <lineage>
        <taxon>Bacteria</taxon>
        <taxon>Bacillati</taxon>
        <taxon>Actinomycetota</taxon>
        <taxon>Actinomycetes</taxon>
        <taxon>Propionibacteriales</taxon>
        <taxon>Nocardioidaceae</taxon>
        <taxon>Nocardioides</taxon>
    </lineage>
</organism>
<dbReference type="InterPro" id="IPR002798">
    <property type="entry name" value="SpoIIM-like"/>
</dbReference>
<keyword evidence="1" id="KW-1133">Transmembrane helix</keyword>
<keyword evidence="1" id="KW-0812">Transmembrane</keyword>
<feature type="transmembrane region" description="Helical" evidence="1">
    <location>
        <begin position="270"/>
        <end position="290"/>
    </location>
</feature>
<feature type="transmembrane region" description="Helical" evidence="1">
    <location>
        <begin position="118"/>
        <end position="138"/>
    </location>
</feature>
<accession>A0ABP7XIP9</accession>
<keyword evidence="1" id="KW-0472">Membrane</keyword>
<evidence type="ECO:0000313" key="3">
    <source>
        <dbReference type="Proteomes" id="UP001501495"/>
    </source>
</evidence>
<feature type="transmembrane region" description="Helical" evidence="1">
    <location>
        <begin position="302"/>
        <end position="321"/>
    </location>
</feature>
<comment type="caution">
    <text evidence="2">The sequence shown here is derived from an EMBL/GenBank/DDBJ whole genome shotgun (WGS) entry which is preliminary data.</text>
</comment>
<proteinExistence type="predicted"/>
<dbReference type="PANTHER" id="PTHR35337:SF1">
    <property type="entry name" value="SLR1478 PROTEIN"/>
    <property type="match status" value="1"/>
</dbReference>